<dbReference type="Pfam" id="PF12799">
    <property type="entry name" value="LRR_4"/>
    <property type="match status" value="1"/>
</dbReference>
<dbReference type="SMART" id="SM00369">
    <property type="entry name" value="LRR_TYP"/>
    <property type="match status" value="15"/>
</dbReference>
<dbReference type="InterPro" id="IPR003591">
    <property type="entry name" value="Leu-rich_rpt_typical-subtyp"/>
</dbReference>
<dbReference type="Pfam" id="PF14580">
    <property type="entry name" value="LRR_9"/>
    <property type="match status" value="3"/>
</dbReference>
<feature type="domain" description="U2A'/phosphoprotein 32 family A C-terminal" evidence="4">
    <location>
        <begin position="251"/>
        <end position="269"/>
    </location>
</feature>
<dbReference type="RefSeq" id="XP_022332449.1">
    <property type="nucleotide sequence ID" value="XM_022476741.1"/>
</dbReference>
<evidence type="ECO:0000313" key="5">
    <source>
        <dbReference type="Proteomes" id="UP000694844"/>
    </source>
</evidence>
<feature type="compositionally biased region" description="Polar residues" evidence="3">
    <location>
        <begin position="1"/>
        <end position="10"/>
    </location>
</feature>
<feature type="region of interest" description="Disordered" evidence="3">
    <location>
        <begin position="1"/>
        <end position="51"/>
    </location>
</feature>
<dbReference type="PANTHER" id="PTHR46652">
    <property type="entry name" value="LEUCINE-RICH REPEAT AND IQ DOMAIN-CONTAINING PROTEIN 1-RELATED"/>
    <property type="match status" value="1"/>
</dbReference>
<evidence type="ECO:0000256" key="1">
    <source>
        <dbReference type="ARBA" id="ARBA00022614"/>
    </source>
</evidence>
<sequence length="1553" mass="176447">MSSTASQSSGGNVGGGATPISARSEAASLGINAQLSSEPSKPRTQKEEDEEAFKELCASNGLNPNKTQSGEFSAVEVLEMFFSGYPRIMYMDRFPNLHTLVFMGQSINKIEGLTTLTGLKELWISECQLKKIENLETCSKITKLYLYGNEISKIENIGHLTHLETFCLNNNKIKNIENLEKLRMLRTLNLAENEIDKIGHCLDANQKLTELNLSGNPISSLRELTHLMRLPDLQSMSLKDPQFPPAPVSLLCNYSTHVLYHLPSLSKLDTYDASKNVSELAEATVLKKKMYYNMRVKTVRRNLADIVSKMGIYKARLLEFSHERLRNLMNCIKEVRREFEDLMLETIDMSVFHDMEPGDNLILVQDLEEESKLQKLDENGRFMAKMNCLKDRIKKWERKISEVECYQQEALHRVEVQAESVIRRMAIELESGGNVRFEEGNTSDVWFSSCHDLVLSRFCATDYREQGIAGIKIHRILRVHNRMLRKRFDDKLTGIVDNTEGEYFPSNRNTAYKKMLEYLFWTWDPHLPGGVHETTRILEEGFMDAISYKALGKDGAVPLSNSLSLADRHRISYLTKESREKEYTDTCPFRYGHLVISKVFLGKSVKAIDERPINRSNYPKIDAVFKPRKMCVPPTALEKFLMTGGGDSIHNCECSARQCEWYLFDNELILPEYIVEFEYVTKFRSKSPFATFCDLTFDNKESKIPSVPHLDDDPMVDDDVLGMEPLLKQRPRLTMLNEDLLMKHVGVDSLDSITVLNLHNNGISKLKSIHSLHNLKRLTVSFNELSRLDEVANMGLEYLDASFNQISTLDGLKNMVKLKFFDLSWNKLSNTREDLSILRKHACNLLTLDLRHNNWLKPQNLRLRIIGRLKSLTLLDGTGVTELEATAALRVAAGSRICQLSLLTHARVDLCKPRSLSLMPTAEILEKQSHNRPEKLNDTDTHWYLKVTSLFLDNQHITKLSGLERLENLRYASFNGNDITKIEGLDHCLKLQELSLENNCISRLEGISKLTQLKRLCLGNNFISTLENTGIHYLGHLVYLSLEGNKLSSLLGLQKMSTLVELYVGNNVIESVREIFYLKMLSNLVILDLFGNPVATETDNYRLFIIYHLKNLKALDGSAIEAMEGNLAKDTFGGRLTPDFVAEKLGHSNFQDVRELDLPNCSIRIVDLGVGDTFLNLRSVNLEHNNLTSFSGLIHLPNIRVLCLNHNHIECIMPKQKPVNKMSKQGSSKNLEFFSNDSSTPIMESLEVLHLGYNGIKDMSVLQLSRLTSLKALFLQGNEISKVEGMEGLHDLRELVLDRNKIKIITELSFANQWNLQELHLEENRIRELTYLNCMDNLQRLYLGSNRVQEMGELEKLDGLNSLGEISLVNNPVARRHLHRPVLVYRLKQLVIIDGIPINEEERGKAELYFMDQQVATTQPATSDSALPGITQIKTQVPVKVTTMHLGSSPLWNGGVLYDDSAQDAIQRGGGRRRGTGKDATPPPNQGMLNRANTMVYNPSNTGYGGFSYTSNSVNSGARPQFYLNQIPYVQPPSQTEYVEWFSRINQAKNNRR</sequence>
<dbReference type="Proteomes" id="UP000694844">
    <property type="component" value="Chromosome 4"/>
</dbReference>
<dbReference type="PROSITE" id="PS51450">
    <property type="entry name" value="LRR"/>
    <property type="match status" value="15"/>
</dbReference>
<protein>
    <submittedName>
        <fullName evidence="6">Leucine-rich repeat-containing protein 9-like isoform X1</fullName>
    </submittedName>
</protein>
<dbReference type="GeneID" id="111130063"/>
<keyword evidence="1" id="KW-0433">Leucine-rich repeat</keyword>
<accession>A0A8B8DY78</accession>
<dbReference type="Pfam" id="PF13855">
    <property type="entry name" value="LRR_8"/>
    <property type="match status" value="1"/>
</dbReference>
<evidence type="ECO:0000259" key="4">
    <source>
        <dbReference type="SMART" id="SM00446"/>
    </source>
</evidence>
<dbReference type="Gene3D" id="3.90.228.10">
    <property type="match status" value="1"/>
</dbReference>
<keyword evidence="5" id="KW-1185">Reference proteome</keyword>
<dbReference type="InterPro" id="IPR032675">
    <property type="entry name" value="LRR_dom_sf"/>
</dbReference>
<evidence type="ECO:0000256" key="3">
    <source>
        <dbReference type="SAM" id="MobiDB-lite"/>
    </source>
</evidence>
<reference evidence="6" key="1">
    <citation type="submission" date="2025-08" db="UniProtKB">
        <authorList>
            <consortium name="RefSeq"/>
        </authorList>
    </citation>
    <scope>IDENTIFICATION</scope>
    <source>
        <tissue evidence="6">Whole sample</tissue>
    </source>
</reference>
<feature type="region of interest" description="Disordered" evidence="3">
    <location>
        <begin position="1467"/>
        <end position="1490"/>
    </location>
</feature>
<dbReference type="OrthoDB" id="1517790at2759"/>
<dbReference type="SUPFAM" id="SSF52075">
    <property type="entry name" value="Outer arm dynein light chain 1"/>
    <property type="match status" value="2"/>
</dbReference>
<dbReference type="KEGG" id="cvn:111130063"/>
<dbReference type="SMART" id="SM00446">
    <property type="entry name" value="LRRcap"/>
    <property type="match status" value="3"/>
</dbReference>
<dbReference type="PANTHER" id="PTHR46652:SF3">
    <property type="entry name" value="LEUCINE-RICH REPEAT-CONTAINING PROTEIN 9"/>
    <property type="match status" value="1"/>
</dbReference>
<dbReference type="InterPro" id="IPR025875">
    <property type="entry name" value="Leu-rich_rpt_4"/>
</dbReference>
<dbReference type="SMART" id="SM00365">
    <property type="entry name" value="LRR_SD22"/>
    <property type="match status" value="21"/>
</dbReference>
<dbReference type="InterPro" id="IPR001611">
    <property type="entry name" value="Leu-rich_rpt"/>
</dbReference>
<proteinExistence type="predicted"/>
<dbReference type="Gene3D" id="3.80.10.10">
    <property type="entry name" value="Ribonuclease Inhibitor"/>
    <property type="match status" value="7"/>
</dbReference>
<evidence type="ECO:0000256" key="2">
    <source>
        <dbReference type="ARBA" id="ARBA00022737"/>
    </source>
</evidence>
<dbReference type="InterPro" id="IPR003603">
    <property type="entry name" value="U2A'_phosphoprotein32A_C"/>
</dbReference>
<evidence type="ECO:0000313" key="6">
    <source>
        <dbReference type="RefSeq" id="XP_022332449.1"/>
    </source>
</evidence>
<gene>
    <name evidence="6" type="primary">LOC111130063</name>
</gene>
<name>A0A8B8DY78_CRAVI</name>
<keyword evidence="2" id="KW-0677">Repeat</keyword>
<feature type="domain" description="U2A'/phosphoprotein 32 family A C-terminal" evidence="4">
    <location>
        <begin position="1098"/>
        <end position="1116"/>
    </location>
</feature>
<organism evidence="5 6">
    <name type="scientific">Crassostrea virginica</name>
    <name type="common">Eastern oyster</name>
    <dbReference type="NCBI Taxonomy" id="6565"/>
    <lineage>
        <taxon>Eukaryota</taxon>
        <taxon>Metazoa</taxon>
        <taxon>Spiralia</taxon>
        <taxon>Lophotrochozoa</taxon>
        <taxon>Mollusca</taxon>
        <taxon>Bivalvia</taxon>
        <taxon>Autobranchia</taxon>
        <taxon>Pteriomorphia</taxon>
        <taxon>Ostreida</taxon>
        <taxon>Ostreoidea</taxon>
        <taxon>Ostreidae</taxon>
        <taxon>Crassostrea</taxon>
    </lineage>
</organism>
<feature type="domain" description="U2A'/phosphoprotein 32 family A C-terminal" evidence="4">
    <location>
        <begin position="858"/>
        <end position="876"/>
    </location>
</feature>
<dbReference type="SUPFAM" id="SSF52058">
    <property type="entry name" value="L domain-like"/>
    <property type="match status" value="1"/>
</dbReference>
<dbReference type="InterPro" id="IPR050836">
    <property type="entry name" value="SDS22/Internalin_LRR"/>
</dbReference>